<evidence type="ECO:0000313" key="1">
    <source>
        <dbReference type="EMBL" id="SHK01171.1"/>
    </source>
</evidence>
<keyword evidence="2" id="KW-1185">Reference proteome</keyword>
<evidence type="ECO:0000313" key="2">
    <source>
        <dbReference type="Proteomes" id="UP000184474"/>
    </source>
</evidence>
<dbReference type="RefSeq" id="WP_073121531.1">
    <property type="nucleotide sequence ID" value="NZ_FRAA01000002.1"/>
</dbReference>
<dbReference type="EMBL" id="FRAA01000002">
    <property type="protein sequence ID" value="SHK01171.1"/>
    <property type="molecule type" value="Genomic_DNA"/>
</dbReference>
<name>A0A1M6NZR8_REIAG</name>
<sequence length="287" mass="32996">MKTLLITWLFSSVFLFDVFGQEIVQPTKSYKGGEIILAPHYGLQLEIPSHWTGYLSRGTGIFTLYSDSTNEATALYFVNETSLDKIKNNWKSGFELAPQLDIQLRAKPTMTEDLLIAPVQTNTNNMYKGYLIAKCGPYGYCVTVLMYTPQQYISEFENKIEPLLNQVSFTKPRVTDANQTFDWRKNLTGKMIFTFEREESSSQENKIWLYYDGSFKSKTKRTGIFIGSAGKYHGTKKGNYTIINTEGDKPATLQLDFYKQPALTLPLHIVNDQYYINDHLVYFMELD</sequence>
<proteinExistence type="predicted"/>
<accession>A0A1M6NZR8</accession>
<protein>
    <submittedName>
        <fullName evidence="1">Uncharacterized protein</fullName>
    </submittedName>
</protein>
<dbReference type="AlphaFoldDB" id="A0A1M6NZR8"/>
<dbReference type="Proteomes" id="UP000184474">
    <property type="component" value="Unassembled WGS sequence"/>
</dbReference>
<organism evidence="1 2">
    <name type="scientific">Reichenbachiella agariperforans</name>
    <dbReference type="NCBI Taxonomy" id="156994"/>
    <lineage>
        <taxon>Bacteria</taxon>
        <taxon>Pseudomonadati</taxon>
        <taxon>Bacteroidota</taxon>
        <taxon>Cytophagia</taxon>
        <taxon>Cytophagales</taxon>
        <taxon>Reichenbachiellaceae</taxon>
        <taxon>Reichenbachiella</taxon>
    </lineage>
</organism>
<dbReference type="STRING" id="156994.SAMN04488028_102484"/>
<gene>
    <name evidence="1" type="ORF">SAMN04488028_102484</name>
</gene>
<reference evidence="2" key="1">
    <citation type="submission" date="2016-11" db="EMBL/GenBank/DDBJ databases">
        <authorList>
            <person name="Varghese N."/>
            <person name="Submissions S."/>
        </authorList>
    </citation>
    <scope>NUCLEOTIDE SEQUENCE [LARGE SCALE GENOMIC DNA]</scope>
    <source>
        <strain evidence="2">DSM 26134</strain>
    </source>
</reference>